<dbReference type="EMBL" id="MGFS01000012">
    <property type="protein sequence ID" value="OGM11730.1"/>
    <property type="molecule type" value="Genomic_DNA"/>
</dbReference>
<evidence type="ECO:0000256" key="2">
    <source>
        <dbReference type="ARBA" id="ARBA00023015"/>
    </source>
</evidence>
<gene>
    <name evidence="5" type="primary">hrcA</name>
    <name evidence="7" type="ORF">A2Z22_04995</name>
</gene>
<dbReference type="InterPro" id="IPR002571">
    <property type="entry name" value="HrcA"/>
</dbReference>
<dbReference type="SUPFAM" id="SSF55781">
    <property type="entry name" value="GAF domain-like"/>
    <property type="match status" value="1"/>
</dbReference>
<keyword evidence="4 5" id="KW-0804">Transcription</keyword>
<dbReference type="PANTHER" id="PTHR34824:SF1">
    <property type="entry name" value="HEAT-INDUCIBLE TRANSCRIPTION REPRESSOR HRCA"/>
    <property type="match status" value="1"/>
</dbReference>
<dbReference type="SUPFAM" id="SSF46785">
    <property type="entry name" value="Winged helix' DNA-binding domain"/>
    <property type="match status" value="1"/>
</dbReference>
<evidence type="ECO:0000256" key="4">
    <source>
        <dbReference type="ARBA" id="ARBA00023163"/>
    </source>
</evidence>
<keyword evidence="3 5" id="KW-0346">Stress response</keyword>
<dbReference type="InterPro" id="IPR036390">
    <property type="entry name" value="WH_DNA-bd_sf"/>
</dbReference>
<name>A0A1F7X9M6_9BACT</name>
<evidence type="ECO:0000313" key="7">
    <source>
        <dbReference type="EMBL" id="OGM11730.1"/>
    </source>
</evidence>
<dbReference type="GO" id="GO:0045892">
    <property type="term" value="P:negative regulation of DNA-templated transcription"/>
    <property type="evidence" value="ECO:0007669"/>
    <property type="project" value="UniProtKB-UniRule"/>
</dbReference>
<evidence type="ECO:0000256" key="5">
    <source>
        <dbReference type="HAMAP-Rule" id="MF_00081"/>
    </source>
</evidence>
<comment type="similarity">
    <text evidence="5">Belongs to the HrcA family.</text>
</comment>
<evidence type="ECO:0000256" key="1">
    <source>
        <dbReference type="ARBA" id="ARBA00022491"/>
    </source>
</evidence>
<organism evidence="7 8">
    <name type="scientific">Candidatus Woesebacteria bacterium RBG_16_34_12</name>
    <dbReference type="NCBI Taxonomy" id="1802480"/>
    <lineage>
        <taxon>Bacteria</taxon>
        <taxon>Candidatus Woeseibacteriota</taxon>
    </lineage>
</organism>
<keyword evidence="1 5" id="KW-0678">Repressor</keyword>
<dbReference type="Gene3D" id="1.10.10.10">
    <property type="entry name" value="Winged helix-like DNA-binding domain superfamily/Winged helix DNA-binding domain"/>
    <property type="match status" value="1"/>
</dbReference>
<dbReference type="Proteomes" id="UP000177053">
    <property type="component" value="Unassembled WGS sequence"/>
</dbReference>
<protein>
    <recommendedName>
        <fullName evidence="5">Heat-inducible transcription repressor HrcA</fullName>
    </recommendedName>
</protein>
<comment type="caution">
    <text evidence="7">The sequence shown here is derived from an EMBL/GenBank/DDBJ whole genome shotgun (WGS) entry which is preliminary data.</text>
</comment>
<evidence type="ECO:0000256" key="3">
    <source>
        <dbReference type="ARBA" id="ARBA00023016"/>
    </source>
</evidence>
<dbReference type="InterPro" id="IPR021153">
    <property type="entry name" value="HrcA_C"/>
</dbReference>
<proteinExistence type="inferred from homology"/>
<accession>A0A1F7X9M6</accession>
<keyword evidence="2 5" id="KW-0805">Transcription regulation</keyword>
<evidence type="ECO:0000313" key="8">
    <source>
        <dbReference type="Proteomes" id="UP000177053"/>
    </source>
</evidence>
<reference evidence="7 8" key="1">
    <citation type="journal article" date="2016" name="Nat. Commun.">
        <title>Thousands of microbial genomes shed light on interconnected biogeochemical processes in an aquifer system.</title>
        <authorList>
            <person name="Anantharaman K."/>
            <person name="Brown C.T."/>
            <person name="Hug L.A."/>
            <person name="Sharon I."/>
            <person name="Castelle C.J."/>
            <person name="Probst A.J."/>
            <person name="Thomas B.C."/>
            <person name="Singh A."/>
            <person name="Wilkins M.J."/>
            <person name="Karaoz U."/>
            <person name="Brodie E.L."/>
            <person name="Williams K.H."/>
            <person name="Hubbard S.S."/>
            <person name="Banfield J.F."/>
        </authorList>
    </citation>
    <scope>NUCLEOTIDE SEQUENCE [LARGE SCALE GENOMIC DNA]</scope>
</reference>
<dbReference type="Pfam" id="PF01628">
    <property type="entry name" value="HrcA"/>
    <property type="match status" value="1"/>
</dbReference>
<sequence length="243" mass="27241">MTDGLTARQTQILKSLIDEYIETAEPVGSESLEKRYNLRVSPATIRNEMVFLTNAGFLRQPHTSAGRVPSPKAMKFYISQLMQEEQMSLTDEVKAKEEVWDSRKDIDELLSEATQGLAERTKSLAVAAISGREKIWHSGYANIFSNPEFADLSICESLFSFLEEVGKINQLFFGYEYSSPINVFFGEELGWPNFSPVGVVATHFNIQGKEGGLGVVGPVRISYSRVIPIVKYFRNLIEEVANV</sequence>
<dbReference type="HAMAP" id="MF_00081">
    <property type="entry name" value="HrcA"/>
    <property type="match status" value="1"/>
</dbReference>
<evidence type="ECO:0000259" key="6">
    <source>
        <dbReference type="Pfam" id="PF01628"/>
    </source>
</evidence>
<dbReference type="AlphaFoldDB" id="A0A1F7X9M6"/>
<dbReference type="PANTHER" id="PTHR34824">
    <property type="entry name" value="HEAT-INDUCIBLE TRANSCRIPTION REPRESSOR HRCA"/>
    <property type="match status" value="1"/>
</dbReference>
<feature type="domain" description="Heat-inducible transcription repressor HrcA C-terminal" evidence="6">
    <location>
        <begin position="98"/>
        <end position="227"/>
    </location>
</feature>
<dbReference type="InterPro" id="IPR036388">
    <property type="entry name" value="WH-like_DNA-bd_sf"/>
</dbReference>
<comment type="function">
    <text evidence="5">Negative regulator of class I heat shock genes (grpE-dnaK-dnaJ and groELS operons). Prevents heat-shock induction of these operons.</text>
</comment>
<dbReference type="GO" id="GO:0003677">
    <property type="term" value="F:DNA binding"/>
    <property type="evidence" value="ECO:0007669"/>
    <property type="project" value="InterPro"/>
</dbReference>